<sequence length="79" mass="9052">MVRGKPQRGLHHTLAYRSVEQLPKKGVVRSTGHRSNMLEKVHRQEVSFTRASLKTCAFFSKKQQRVKLHIAPMNNATVL</sequence>
<protein>
    <submittedName>
        <fullName evidence="1">Uncharacterized protein</fullName>
    </submittedName>
</protein>
<reference evidence="2" key="1">
    <citation type="submission" date="2018-02" db="EMBL/GenBank/DDBJ databases">
        <title>The complete genome of bacterial strain SGAirxxxx.</title>
        <authorList>
            <person name="Schuster S.C."/>
        </authorList>
    </citation>
    <scope>NUCLEOTIDE SEQUENCE [LARGE SCALE GENOMIC DNA]</scope>
    <source>
        <strain evidence="2">SGAir0734</strain>
    </source>
</reference>
<gene>
    <name evidence="1" type="ORF">C1N76_05705</name>
</gene>
<dbReference type="EMBL" id="CP027303">
    <property type="protein sequence ID" value="AWO74092.1"/>
    <property type="molecule type" value="Genomic_DNA"/>
</dbReference>
<organism evidence="1 2">
    <name type="scientific">Geobacillus thermoleovorans</name>
    <name type="common">Bacillus thermoleovorans</name>
    <dbReference type="NCBI Taxonomy" id="33941"/>
    <lineage>
        <taxon>Bacteria</taxon>
        <taxon>Bacillati</taxon>
        <taxon>Bacillota</taxon>
        <taxon>Bacilli</taxon>
        <taxon>Bacillales</taxon>
        <taxon>Anoxybacillaceae</taxon>
        <taxon>Geobacillus</taxon>
        <taxon>Geobacillus thermoleovorans group</taxon>
    </lineage>
</organism>
<dbReference type="Proteomes" id="UP000246996">
    <property type="component" value="Chromosome"/>
</dbReference>
<accession>A0A2Z3N583</accession>
<dbReference type="AlphaFoldDB" id="A0A2Z3N583"/>
<proteinExistence type="predicted"/>
<evidence type="ECO:0000313" key="2">
    <source>
        <dbReference type="Proteomes" id="UP000246996"/>
    </source>
</evidence>
<evidence type="ECO:0000313" key="1">
    <source>
        <dbReference type="EMBL" id="AWO74092.1"/>
    </source>
</evidence>
<name>A0A2Z3N583_GEOTH</name>